<evidence type="ECO:0000313" key="4">
    <source>
        <dbReference type="EMBL" id="GBG68317.1"/>
    </source>
</evidence>
<dbReference type="PANTHER" id="PTHR47941">
    <property type="entry name" value="PENTATRICOPEPTIDE REPEAT-CONTAINING PROTEIN 3, MITOCHONDRIAL"/>
    <property type="match status" value="1"/>
</dbReference>
<feature type="region of interest" description="Disordered" evidence="3">
    <location>
        <begin position="395"/>
        <end position="457"/>
    </location>
</feature>
<evidence type="ECO:0000313" key="5">
    <source>
        <dbReference type="Proteomes" id="UP000265515"/>
    </source>
</evidence>
<dbReference type="AlphaFoldDB" id="A0A388KE84"/>
<feature type="repeat" description="PPR" evidence="2">
    <location>
        <begin position="880"/>
        <end position="914"/>
    </location>
</feature>
<dbReference type="Proteomes" id="UP000265515">
    <property type="component" value="Unassembled WGS sequence"/>
</dbReference>
<gene>
    <name evidence="4" type="ORF">CBR_g2862</name>
</gene>
<feature type="compositionally biased region" description="Pro residues" evidence="3">
    <location>
        <begin position="144"/>
        <end position="161"/>
    </location>
</feature>
<evidence type="ECO:0000256" key="3">
    <source>
        <dbReference type="SAM" id="MobiDB-lite"/>
    </source>
</evidence>
<evidence type="ECO:0008006" key="6">
    <source>
        <dbReference type="Google" id="ProtNLM"/>
    </source>
</evidence>
<dbReference type="OrthoDB" id="534034at2759"/>
<feature type="repeat" description="PPR" evidence="2">
    <location>
        <begin position="810"/>
        <end position="844"/>
    </location>
</feature>
<accession>A0A388KE84</accession>
<feature type="region of interest" description="Disordered" evidence="3">
    <location>
        <begin position="494"/>
        <end position="515"/>
    </location>
</feature>
<feature type="repeat" description="PPR" evidence="2">
    <location>
        <begin position="705"/>
        <end position="739"/>
    </location>
</feature>
<comment type="caution">
    <text evidence="4">The sequence shown here is derived from an EMBL/GenBank/DDBJ whole genome shotgun (WGS) entry which is preliminary data.</text>
</comment>
<organism evidence="4 5">
    <name type="scientific">Chara braunii</name>
    <name type="common">Braun's stonewort</name>
    <dbReference type="NCBI Taxonomy" id="69332"/>
    <lineage>
        <taxon>Eukaryota</taxon>
        <taxon>Viridiplantae</taxon>
        <taxon>Streptophyta</taxon>
        <taxon>Charophyceae</taxon>
        <taxon>Charales</taxon>
        <taxon>Characeae</taxon>
        <taxon>Chara</taxon>
    </lineage>
</organism>
<feature type="compositionally biased region" description="Basic and acidic residues" evidence="3">
    <location>
        <begin position="408"/>
        <end position="421"/>
    </location>
</feature>
<dbReference type="InterPro" id="IPR002885">
    <property type="entry name" value="PPR_rpt"/>
</dbReference>
<evidence type="ECO:0000256" key="1">
    <source>
        <dbReference type="ARBA" id="ARBA00022737"/>
    </source>
</evidence>
<feature type="repeat" description="PPR" evidence="2">
    <location>
        <begin position="635"/>
        <end position="669"/>
    </location>
</feature>
<feature type="compositionally biased region" description="Basic and acidic residues" evidence="3">
    <location>
        <begin position="205"/>
        <end position="230"/>
    </location>
</feature>
<evidence type="ECO:0000256" key="2">
    <source>
        <dbReference type="PROSITE-ProRule" id="PRU00708"/>
    </source>
</evidence>
<feature type="compositionally biased region" description="Low complexity" evidence="3">
    <location>
        <begin position="162"/>
        <end position="182"/>
    </location>
</feature>
<feature type="repeat" description="PPR" evidence="2">
    <location>
        <begin position="775"/>
        <end position="809"/>
    </location>
</feature>
<feature type="repeat" description="PPR" evidence="2">
    <location>
        <begin position="951"/>
        <end position="985"/>
    </location>
</feature>
<dbReference type="OMA" id="YAILLRM"/>
<feature type="region of interest" description="Disordered" evidence="3">
    <location>
        <begin position="1011"/>
        <end position="1048"/>
    </location>
</feature>
<name>A0A388KE84_CHABU</name>
<feature type="compositionally biased region" description="Basic and acidic residues" evidence="3">
    <location>
        <begin position="266"/>
        <end position="276"/>
    </location>
</feature>
<reference evidence="4 5" key="1">
    <citation type="journal article" date="2018" name="Cell">
        <title>The Chara Genome: Secondary Complexity and Implications for Plant Terrestrialization.</title>
        <authorList>
            <person name="Nishiyama T."/>
            <person name="Sakayama H."/>
            <person name="Vries J.D."/>
            <person name="Buschmann H."/>
            <person name="Saint-Marcoux D."/>
            <person name="Ullrich K.K."/>
            <person name="Haas F.B."/>
            <person name="Vanderstraeten L."/>
            <person name="Becker D."/>
            <person name="Lang D."/>
            <person name="Vosolsobe S."/>
            <person name="Rombauts S."/>
            <person name="Wilhelmsson P.K.I."/>
            <person name="Janitza P."/>
            <person name="Kern R."/>
            <person name="Heyl A."/>
            <person name="Rumpler F."/>
            <person name="Villalobos L.I.A.C."/>
            <person name="Clay J.M."/>
            <person name="Skokan R."/>
            <person name="Toyoda A."/>
            <person name="Suzuki Y."/>
            <person name="Kagoshima H."/>
            <person name="Schijlen E."/>
            <person name="Tajeshwar N."/>
            <person name="Catarino B."/>
            <person name="Hetherington A.J."/>
            <person name="Saltykova A."/>
            <person name="Bonnot C."/>
            <person name="Breuninger H."/>
            <person name="Symeonidi A."/>
            <person name="Radhakrishnan G.V."/>
            <person name="Van Nieuwerburgh F."/>
            <person name="Deforce D."/>
            <person name="Chang C."/>
            <person name="Karol K.G."/>
            <person name="Hedrich R."/>
            <person name="Ulvskov P."/>
            <person name="Glockner G."/>
            <person name="Delwiche C.F."/>
            <person name="Petrasek J."/>
            <person name="Van de Peer Y."/>
            <person name="Friml J."/>
            <person name="Beilby M."/>
            <person name="Dolan L."/>
            <person name="Kohara Y."/>
            <person name="Sugano S."/>
            <person name="Fujiyama A."/>
            <person name="Delaux P.-M."/>
            <person name="Quint M."/>
            <person name="TheiBen G."/>
            <person name="Hagemann M."/>
            <person name="Harholt J."/>
            <person name="Dunand C."/>
            <person name="Zachgo S."/>
            <person name="Langdale J."/>
            <person name="Maumus F."/>
            <person name="Straeten D.V.D."/>
            <person name="Gould S.B."/>
            <person name="Rensing S.A."/>
        </authorList>
    </citation>
    <scope>NUCLEOTIDE SEQUENCE [LARGE SCALE GENOMIC DNA]</scope>
    <source>
        <strain evidence="4 5">S276</strain>
    </source>
</reference>
<feature type="compositionally biased region" description="Low complexity" evidence="3">
    <location>
        <begin position="132"/>
        <end position="143"/>
    </location>
</feature>
<feature type="region of interest" description="Disordered" evidence="3">
    <location>
        <begin position="130"/>
        <end position="189"/>
    </location>
</feature>
<dbReference type="STRING" id="69332.A0A388KE84"/>
<keyword evidence="5" id="KW-1185">Reference proteome</keyword>
<feature type="repeat" description="PPR" evidence="2">
    <location>
        <begin position="915"/>
        <end position="950"/>
    </location>
</feature>
<dbReference type="EMBL" id="BFEA01000099">
    <property type="protein sequence ID" value="GBG68317.1"/>
    <property type="molecule type" value="Genomic_DNA"/>
</dbReference>
<keyword evidence="1" id="KW-0677">Repeat</keyword>
<feature type="region of interest" description="Disordered" evidence="3">
    <location>
        <begin position="304"/>
        <end position="382"/>
    </location>
</feature>
<feature type="repeat" description="PPR" evidence="2">
    <location>
        <begin position="845"/>
        <end position="879"/>
    </location>
</feature>
<feature type="region of interest" description="Disordered" evidence="3">
    <location>
        <begin position="205"/>
        <end position="276"/>
    </location>
</feature>
<dbReference type="PROSITE" id="PS51375">
    <property type="entry name" value="PPR"/>
    <property type="match status" value="9"/>
</dbReference>
<dbReference type="NCBIfam" id="TIGR00756">
    <property type="entry name" value="PPR"/>
    <property type="match status" value="8"/>
</dbReference>
<dbReference type="InterPro" id="IPR011990">
    <property type="entry name" value="TPR-like_helical_dom_sf"/>
</dbReference>
<feature type="compositionally biased region" description="Acidic residues" evidence="3">
    <location>
        <begin position="422"/>
        <end position="440"/>
    </location>
</feature>
<sequence length="1048" mass="114205">MPEDHPTTGQKDETKLNTHCCGYEDKAVVYGNGIDQSSSSSAAAAAAAAASGVVVGGGQLGRTFVDKVRSREERSYGLLFSPERLLSCRRRSSIACSSGLLLRYLSSTSSSHSSCPPSLGLSLPQPPLPFRLPAQSLASSPTLPSSPPPPPPRPPSLPSLPPLSRTATRVSTTSLPLLVPPLGDRLRSSDVGIGIGTVVDIRNESSGVEREEDGRPRPDDLWKKGVDGKGRRSGCMGNCNTARGTPRERRRGGKGGGGGGGGGGGSEKREVGFDCRDGNKRAGGRLVWWRLQKRSNAGSRVFTGWERIGGGGFGREARSTSSLAWPTEEEKRRSKEEEGEMDLSSGLEVVTDVVVENGREGPYKNSGEERKNPDLQVPARDSSSAVSLGLRYLFREHQSSQSHSTTLKSKDGEGKGEGDKAEAEEEQEEEEEEEEEEEGEGDRHHEIATDGGGNDVEFPLQWRQTVAGKRFLCPAPVSLETTAMKSRLYDGRWRYDGPMDRDPGGGGQGGPGEKSAPLAIKTVARQIAEHKLTGMELVEAIRQEGMTPAPKVFNLLMKELALGRLWRSAVDTFQAMDEAGIANNELVYANLISVLGEIADEDVMGVHFDALLQNKQFQMGLEAFREMVKAGLLPQYSTYNMLFTGCRIYGQPQAAIEILQHMKANNQPPRACYYADAIVSCIPRGRWKDATWLFEEFQAAGHHPDVVIFTSWISSCENSGQWRHAMKIFSKMQRAGVEPNVVSWTSLITACGHGGQPDLALGLFQQMRLRGVEPNVITWSALVTSVAKAGQWKRAEELLRRMKDEGCSPNLVTWAALIGAYNQAGLWKKAVETLAVMTAEGCKPEVVVWTTVIAACARAGEWQLAASLVDEMRGGGEKPNVVTYSILIKAFGDAGRWWLAKDCFEQMLSEGVAPNVYVCNSLLRAYAGGGQLDPAEDLWNRMVLEFRLRPDKFSYTALIHACGRSGAWDRAEGILETMHRMQCKPDRTVYITLHQTYLNNGQNEKAAEVRQLLEGLKPESDVEDQSTGSSDDLGTKDTVINEPSPVGH</sequence>
<feature type="compositionally biased region" description="Gly residues" evidence="3">
    <location>
        <begin position="254"/>
        <end position="265"/>
    </location>
</feature>
<dbReference type="Pfam" id="PF13041">
    <property type="entry name" value="PPR_2"/>
    <property type="match status" value="3"/>
</dbReference>
<proteinExistence type="predicted"/>
<protein>
    <recommendedName>
        <fullName evidence="6">Pentacotripeptide-repeat region of PRORP domain-containing protein</fullName>
    </recommendedName>
</protein>
<dbReference type="Pfam" id="PF13812">
    <property type="entry name" value="PPR_3"/>
    <property type="match status" value="2"/>
</dbReference>
<dbReference type="Gramene" id="GBG68317">
    <property type="protein sequence ID" value="GBG68317"/>
    <property type="gene ID" value="CBR_g2862"/>
</dbReference>
<feature type="compositionally biased region" description="Basic and acidic residues" evidence="3">
    <location>
        <begin position="494"/>
        <end position="503"/>
    </location>
</feature>
<dbReference type="Gene3D" id="1.25.40.10">
    <property type="entry name" value="Tetratricopeptide repeat domain"/>
    <property type="match status" value="5"/>
</dbReference>
<feature type="repeat" description="PPR" evidence="2">
    <location>
        <begin position="740"/>
        <end position="774"/>
    </location>
</feature>
<feature type="compositionally biased region" description="Basic and acidic residues" evidence="3">
    <location>
        <begin position="357"/>
        <end position="373"/>
    </location>
</feature>